<keyword evidence="4" id="KW-0732">Signal</keyword>
<organism evidence="7">
    <name type="scientific">Hellea balneolensis</name>
    <dbReference type="NCBI Taxonomy" id="287478"/>
    <lineage>
        <taxon>Bacteria</taxon>
        <taxon>Pseudomonadati</taxon>
        <taxon>Pseudomonadota</taxon>
        <taxon>Alphaproteobacteria</taxon>
        <taxon>Maricaulales</taxon>
        <taxon>Robiginitomaculaceae</taxon>
        <taxon>Hellea</taxon>
    </lineage>
</organism>
<dbReference type="SUPFAM" id="SSF63411">
    <property type="entry name" value="LuxS/MPP-like metallohydrolase"/>
    <property type="match status" value="3"/>
</dbReference>
<evidence type="ECO:0000313" key="7">
    <source>
        <dbReference type="EMBL" id="HHI89254.1"/>
    </source>
</evidence>
<gene>
    <name evidence="7" type="ORF">ENK01_04795</name>
</gene>
<dbReference type="PANTHER" id="PTHR11851">
    <property type="entry name" value="METALLOPROTEASE"/>
    <property type="match status" value="1"/>
</dbReference>
<feature type="region of interest" description="Disordered" evidence="3">
    <location>
        <begin position="501"/>
        <end position="520"/>
    </location>
</feature>
<evidence type="ECO:0000259" key="6">
    <source>
        <dbReference type="Pfam" id="PF05193"/>
    </source>
</evidence>
<dbReference type="InterPro" id="IPR011765">
    <property type="entry name" value="Pept_M16_N"/>
</dbReference>
<dbReference type="InterPro" id="IPR007863">
    <property type="entry name" value="Peptidase_M16_C"/>
</dbReference>
<evidence type="ECO:0000259" key="5">
    <source>
        <dbReference type="Pfam" id="PF00675"/>
    </source>
</evidence>
<dbReference type="GO" id="GO:0046872">
    <property type="term" value="F:metal ion binding"/>
    <property type="evidence" value="ECO:0007669"/>
    <property type="project" value="InterPro"/>
</dbReference>
<feature type="domain" description="Peptidase M16 N-terminal" evidence="5">
    <location>
        <begin position="542"/>
        <end position="643"/>
    </location>
</feature>
<name>A0A7V5NXW8_9PROT</name>
<dbReference type="EMBL" id="DROP01000321">
    <property type="protein sequence ID" value="HHI89254.1"/>
    <property type="molecule type" value="Genomic_DNA"/>
</dbReference>
<dbReference type="InterPro" id="IPR050361">
    <property type="entry name" value="MPP/UQCRC_Complex"/>
</dbReference>
<comment type="caution">
    <text evidence="7">The sequence shown here is derived from an EMBL/GenBank/DDBJ whole genome shotgun (WGS) entry which is preliminary data.</text>
</comment>
<dbReference type="Proteomes" id="UP000885806">
    <property type="component" value="Unassembled WGS sequence"/>
</dbReference>
<dbReference type="AlphaFoldDB" id="A0A7V5NXW8"/>
<keyword evidence="2" id="KW-0378">Hydrolase</keyword>
<feature type="chain" id="PRO_5031077743" evidence="4">
    <location>
        <begin position="22"/>
        <end position="782"/>
    </location>
</feature>
<feature type="domain" description="Peptidase M16 C-terminal" evidence="6">
    <location>
        <begin position="217"/>
        <end position="393"/>
    </location>
</feature>
<feature type="non-terminal residue" evidence="7">
    <location>
        <position position="782"/>
    </location>
</feature>
<evidence type="ECO:0000256" key="2">
    <source>
        <dbReference type="ARBA" id="ARBA00023049"/>
    </source>
</evidence>
<dbReference type="Pfam" id="PF00675">
    <property type="entry name" value="Peptidase_M16"/>
    <property type="match status" value="2"/>
</dbReference>
<evidence type="ECO:0000256" key="3">
    <source>
        <dbReference type="SAM" id="MobiDB-lite"/>
    </source>
</evidence>
<reference evidence="7" key="1">
    <citation type="journal article" date="2020" name="mSystems">
        <title>Genome- and Community-Level Interaction Insights into Carbon Utilization and Element Cycling Functions of Hydrothermarchaeota in Hydrothermal Sediment.</title>
        <authorList>
            <person name="Zhou Z."/>
            <person name="Liu Y."/>
            <person name="Xu W."/>
            <person name="Pan J."/>
            <person name="Luo Z.H."/>
            <person name="Li M."/>
        </authorList>
    </citation>
    <scope>NUCLEOTIDE SEQUENCE [LARGE SCALE GENOMIC DNA]</scope>
    <source>
        <strain evidence="7">HyVt-538</strain>
    </source>
</reference>
<feature type="domain" description="Peptidase M16 C-terminal" evidence="6">
    <location>
        <begin position="693"/>
        <end position="775"/>
    </location>
</feature>
<keyword evidence="2" id="KW-0645">Protease</keyword>
<comment type="similarity">
    <text evidence="1">Belongs to the peptidase M16 family.</text>
</comment>
<evidence type="ECO:0000256" key="1">
    <source>
        <dbReference type="ARBA" id="ARBA00007261"/>
    </source>
</evidence>
<dbReference type="PROSITE" id="PS51257">
    <property type="entry name" value="PROKAR_LIPOPROTEIN"/>
    <property type="match status" value="1"/>
</dbReference>
<dbReference type="Pfam" id="PF05193">
    <property type="entry name" value="Peptidase_M16_C"/>
    <property type="match status" value="2"/>
</dbReference>
<proteinExistence type="inferred from homology"/>
<dbReference type="Gene3D" id="3.30.830.10">
    <property type="entry name" value="Metalloenzyme, LuxS/M16 peptidase-like"/>
    <property type="match status" value="3"/>
</dbReference>
<feature type="domain" description="Peptidase M16 N-terminal" evidence="5">
    <location>
        <begin position="59"/>
        <end position="173"/>
    </location>
</feature>
<feature type="signal peptide" evidence="4">
    <location>
        <begin position="1"/>
        <end position="21"/>
    </location>
</feature>
<protein>
    <submittedName>
        <fullName evidence="7">Insulinase family protein</fullName>
    </submittedName>
</protein>
<dbReference type="InterPro" id="IPR011249">
    <property type="entry name" value="Metalloenz_LuxS/M16"/>
</dbReference>
<accession>A0A7V5NXW8</accession>
<evidence type="ECO:0000256" key="4">
    <source>
        <dbReference type="SAM" id="SignalP"/>
    </source>
</evidence>
<dbReference type="PANTHER" id="PTHR11851:SF49">
    <property type="entry name" value="MITOCHONDRIAL-PROCESSING PEPTIDASE SUBUNIT ALPHA"/>
    <property type="match status" value="1"/>
</dbReference>
<sequence length="782" mass="86740">MRLCFSRLSFLVALAALVWLAGCQGAPGNKTGETPKGKIQQAATEVRFEKFTLPNGLQVVLHEDHSDPIVAIDLAVHVGSARELPHRTGFAHLFEHLLFLDSENLGYGGLDEMNTRIGGEGTNGFTTNDMTQYFQAVPKDGLEKIIWAEADKIGWFINTVTQPVIDNERQVVKNEKRQRVDNQPYGHRWYIIGKALYPEDHPYNWQVIGSLADLDAATLKDVQDFYKKWYVPNNVTVTLSGDFDPVQAKALLRKYFGEIPRGADVKPMAPRPSGLKQTKSLYYEDNFATVPELGLVWPTVEQYNKDAYALDILASYLGDGKKAPFNQVLIDEDKVTTSLSIFTDHNELAGEFYILIDAPEGKDIDTLTRSIDKAFQRFEQTGIPQKDLDMLKTGAEVDFYDNLQSALGKAIQLGQYNTFTGDPGFINTDLKNIQSVTREDVMRVYKTYIKNRPHIITSIVPKGHPELAREGAKLAPIIEEKIVQGAEKEIVIDHSKRDFKRTPSSFDRTKEPPFGPAFDLPAPKVWRDNAQNGLKLYGIENRETPLVYFDLRIDAGMNRGHTDKPAVASMAADMLLRGTRDKDRAAFEDAMDLIGADISVGTGQEAVSISGSVLARNFDKAMDLVAEMILKPRWDKEEFDLLKEEAKNTLVSGAGDPAVVAGRLWPTILYPSADHPYHYTLSGTKAKLEGVGLADLQAFHKANYTPKGAYLLIAGAIDKDGVKTGLSRLGADWQGEKNPDIHLPLSKTPDQAKVYFYDIPGAKQSILLMGAPALSGVDPDLP</sequence>
<keyword evidence="2" id="KW-0482">Metalloprotease</keyword>